<keyword evidence="2" id="KW-1185">Reference proteome</keyword>
<dbReference type="Proteomes" id="UP000287394">
    <property type="component" value="Chromosome"/>
</dbReference>
<evidence type="ECO:0000313" key="1">
    <source>
        <dbReference type="EMBL" id="BDI32074.1"/>
    </source>
</evidence>
<dbReference type="InterPro" id="IPR028082">
    <property type="entry name" value="Peripla_BP_I"/>
</dbReference>
<dbReference type="CDD" id="cd06267">
    <property type="entry name" value="PBP1_LacI_sugar_binding-like"/>
    <property type="match status" value="1"/>
</dbReference>
<dbReference type="Pfam" id="PF00356">
    <property type="entry name" value="LacI"/>
    <property type="match status" value="1"/>
</dbReference>
<dbReference type="PANTHER" id="PTHR30146">
    <property type="entry name" value="LACI-RELATED TRANSCRIPTIONAL REPRESSOR"/>
    <property type="match status" value="1"/>
</dbReference>
<dbReference type="SUPFAM" id="SSF53822">
    <property type="entry name" value="Periplasmic binding protein-like I"/>
    <property type="match status" value="1"/>
</dbReference>
<dbReference type="CDD" id="cd01392">
    <property type="entry name" value="HTH_LacI"/>
    <property type="match status" value="1"/>
</dbReference>
<dbReference type="GO" id="GO:0000976">
    <property type="term" value="F:transcription cis-regulatory region binding"/>
    <property type="evidence" value="ECO:0007669"/>
    <property type="project" value="TreeGrafter"/>
</dbReference>
<dbReference type="Gene3D" id="1.10.260.40">
    <property type="entry name" value="lambda repressor-like DNA-binding domains"/>
    <property type="match status" value="1"/>
</dbReference>
<dbReference type="PROSITE" id="PS50932">
    <property type="entry name" value="HTH_LACI_2"/>
    <property type="match status" value="1"/>
</dbReference>
<dbReference type="OrthoDB" id="234496at2"/>
<reference evidence="1 2" key="1">
    <citation type="journal article" date="2019" name="Int. J. Syst. Evol. Microbiol.">
        <title>Capsulimonas corticalis gen. nov., sp. nov., an aerobic capsulated bacterium, of a novel bacterial order, Capsulimonadales ord. nov., of the class Armatimonadia of the phylum Armatimonadetes.</title>
        <authorList>
            <person name="Li J."/>
            <person name="Kudo C."/>
            <person name="Tonouchi A."/>
        </authorList>
    </citation>
    <scope>NUCLEOTIDE SEQUENCE [LARGE SCALE GENOMIC DNA]</scope>
    <source>
        <strain evidence="1 2">AX-7</strain>
    </source>
</reference>
<proteinExistence type="predicted"/>
<dbReference type="Pfam" id="PF13377">
    <property type="entry name" value="Peripla_BP_3"/>
    <property type="match status" value="1"/>
</dbReference>
<dbReference type="InterPro" id="IPR046335">
    <property type="entry name" value="LacI/GalR-like_sensor"/>
</dbReference>
<dbReference type="Gene3D" id="3.40.50.2300">
    <property type="match status" value="2"/>
</dbReference>
<evidence type="ECO:0000313" key="2">
    <source>
        <dbReference type="Proteomes" id="UP000287394"/>
    </source>
</evidence>
<accession>A0A402D683</accession>
<dbReference type="AlphaFoldDB" id="A0A402D683"/>
<name>A0A402D683_9BACT</name>
<dbReference type="PANTHER" id="PTHR30146:SF153">
    <property type="entry name" value="LACTOSE OPERON REPRESSOR"/>
    <property type="match status" value="1"/>
</dbReference>
<dbReference type="InterPro" id="IPR010982">
    <property type="entry name" value="Lambda_DNA-bd_dom_sf"/>
</dbReference>
<dbReference type="KEGG" id="ccot:CCAX7_41250"/>
<organism evidence="1 2">
    <name type="scientific">Capsulimonas corticalis</name>
    <dbReference type="NCBI Taxonomy" id="2219043"/>
    <lineage>
        <taxon>Bacteria</taxon>
        <taxon>Bacillati</taxon>
        <taxon>Armatimonadota</taxon>
        <taxon>Armatimonadia</taxon>
        <taxon>Capsulimonadales</taxon>
        <taxon>Capsulimonadaceae</taxon>
        <taxon>Capsulimonas</taxon>
    </lineage>
</organism>
<dbReference type="SUPFAM" id="SSF47413">
    <property type="entry name" value="lambda repressor-like DNA-binding domains"/>
    <property type="match status" value="1"/>
</dbReference>
<dbReference type="EMBL" id="AP025739">
    <property type="protein sequence ID" value="BDI32074.1"/>
    <property type="molecule type" value="Genomic_DNA"/>
</dbReference>
<protein>
    <submittedName>
        <fullName evidence="1">LacI family transcriptional regulator</fullName>
    </submittedName>
</protein>
<dbReference type="RefSeq" id="WP_119324968.1">
    <property type="nucleotide sequence ID" value="NZ_AP025739.1"/>
</dbReference>
<dbReference type="SMART" id="SM00354">
    <property type="entry name" value="HTH_LACI"/>
    <property type="match status" value="1"/>
</dbReference>
<dbReference type="InterPro" id="IPR000843">
    <property type="entry name" value="HTH_LacI"/>
</dbReference>
<dbReference type="GO" id="GO:0003700">
    <property type="term" value="F:DNA-binding transcription factor activity"/>
    <property type="evidence" value="ECO:0007669"/>
    <property type="project" value="TreeGrafter"/>
</dbReference>
<sequence length="331" mass="35753">MNIVEFAKCINVSSGTVSRALNDRPDINPKTRQMVLEKAQELGFTRNASAHQLVTGRTFLIRLECPYNADVLSDRYLIEMARALESETRAHNYNLLLRLGRRPEGAETDMCMVDGLVLMSGPEVNADDMKALTRNWRTPTVIIDGPDQSDFPKASHICVDTVPGVRKALQYFANLGHKRVGYIGSGFPESGIRVKLPALMAEAGLAWDPSLAIEAGVTSRDGFEATHKLLQLDNPPTALLARTDVLAFGAIEAANSLGLSVPKEISVIGHDNVEIAALASPPLTTIAIDIPQVARAAIRALIGMIEDNAEPAMEVCGAHLVVRRSCAPSPI</sequence>
<gene>
    <name evidence="1" type="ORF">CCAX7_41250</name>
</gene>